<dbReference type="EMBL" id="PNBA02000007">
    <property type="protein sequence ID" value="KAG6419026.1"/>
    <property type="molecule type" value="Genomic_DNA"/>
</dbReference>
<evidence type="ECO:0000313" key="2">
    <source>
        <dbReference type="Proteomes" id="UP000298416"/>
    </source>
</evidence>
<gene>
    <name evidence="1" type="ORF">SASPL_121234</name>
</gene>
<protein>
    <submittedName>
        <fullName evidence="1">Uncharacterized protein</fullName>
    </submittedName>
</protein>
<sequence length="177" mass="19741">MPEVTKSNEDLCLKLMLNDWKEIFGKDRAEGVRSVDTRDAVHKIYGSKADLNEDSEKSSPPTLEELFPNEVFHDDVLPEMVDESTSVPVAPTPKETASEAIAVVAYIGILLLVVRDDSRNALDSQHHLEILRFCFCFCFFKSEFTEEQKELATAADEEEEVGWIAAFGEGSAPSAVR</sequence>
<proteinExistence type="predicted"/>
<accession>A0A8X8XWX8</accession>
<comment type="caution">
    <text evidence="1">The sequence shown here is derived from an EMBL/GenBank/DDBJ whole genome shotgun (WGS) entry which is preliminary data.</text>
</comment>
<keyword evidence="2" id="KW-1185">Reference proteome</keyword>
<dbReference type="Proteomes" id="UP000298416">
    <property type="component" value="Unassembled WGS sequence"/>
</dbReference>
<reference evidence="1" key="2">
    <citation type="submission" date="2020-08" db="EMBL/GenBank/DDBJ databases">
        <title>Plant Genome Project.</title>
        <authorList>
            <person name="Zhang R.-G."/>
        </authorList>
    </citation>
    <scope>NUCLEOTIDE SEQUENCE</scope>
    <source>
        <strain evidence="1">Huo1</strain>
        <tissue evidence="1">Leaf</tissue>
    </source>
</reference>
<evidence type="ECO:0000313" key="1">
    <source>
        <dbReference type="EMBL" id="KAG6419026.1"/>
    </source>
</evidence>
<organism evidence="1">
    <name type="scientific">Salvia splendens</name>
    <name type="common">Scarlet sage</name>
    <dbReference type="NCBI Taxonomy" id="180675"/>
    <lineage>
        <taxon>Eukaryota</taxon>
        <taxon>Viridiplantae</taxon>
        <taxon>Streptophyta</taxon>
        <taxon>Embryophyta</taxon>
        <taxon>Tracheophyta</taxon>
        <taxon>Spermatophyta</taxon>
        <taxon>Magnoliopsida</taxon>
        <taxon>eudicotyledons</taxon>
        <taxon>Gunneridae</taxon>
        <taxon>Pentapetalae</taxon>
        <taxon>asterids</taxon>
        <taxon>lamiids</taxon>
        <taxon>Lamiales</taxon>
        <taxon>Lamiaceae</taxon>
        <taxon>Nepetoideae</taxon>
        <taxon>Mentheae</taxon>
        <taxon>Salviinae</taxon>
        <taxon>Salvia</taxon>
        <taxon>Salvia subgen. Calosphace</taxon>
        <taxon>core Calosphace</taxon>
    </lineage>
</organism>
<name>A0A8X8XWX8_SALSN</name>
<dbReference type="AlphaFoldDB" id="A0A8X8XWX8"/>
<reference evidence="1" key="1">
    <citation type="submission" date="2018-01" db="EMBL/GenBank/DDBJ databases">
        <authorList>
            <person name="Mao J.F."/>
        </authorList>
    </citation>
    <scope>NUCLEOTIDE SEQUENCE</scope>
    <source>
        <strain evidence="1">Huo1</strain>
        <tissue evidence="1">Leaf</tissue>
    </source>
</reference>